<keyword evidence="5" id="KW-1185">Reference proteome</keyword>
<dbReference type="PANTHER" id="PTHR31080">
    <property type="entry name" value="PECTINESTERASE INHIBITOR-LIKE"/>
    <property type="match status" value="1"/>
</dbReference>
<evidence type="ECO:0000313" key="4">
    <source>
        <dbReference type="EMBL" id="KAF8413019.1"/>
    </source>
</evidence>
<name>A0A834ZSH3_TETSI</name>
<evidence type="ECO:0000256" key="2">
    <source>
        <dbReference type="SAM" id="SignalP"/>
    </source>
</evidence>
<sequence>MEGSSSCYSLATLLILLMLTTYMNSCSSTRSISEKTSTEFIRTSCGATSYPRLCISTLSSYASTIQTSPKQLAITALSVSLANVRSTSHLMSKLSKSHGLKPKEVGAMRDCVEEMSGSVDQLRKSLAELGHLGGSKFEHQMNDIQTWVSAALTDEDTCVDGFAGKAMNGNIKTTVRGHVVNVVHLTSNALALINSFASIQAPSP</sequence>
<comment type="caution">
    <text evidence="4">The sequence shown here is derived from an EMBL/GenBank/DDBJ whole genome shotgun (WGS) entry which is preliminary data.</text>
</comment>
<dbReference type="SMART" id="SM00856">
    <property type="entry name" value="PMEI"/>
    <property type="match status" value="1"/>
</dbReference>
<protein>
    <recommendedName>
        <fullName evidence="3">Pectinesterase inhibitor domain-containing protein</fullName>
    </recommendedName>
</protein>
<gene>
    <name evidence="4" type="ORF">HHK36_000993</name>
</gene>
<keyword evidence="1 2" id="KW-0732">Signal</keyword>
<dbReference type="SUPFAM" id="SSF101148">
    <property type="entry name" value="Plant invertase/pectin methylesterase inhibitor"/>
    <property type="match status" value="1"/>
</dbReference>
<dbReference type="Proteomes" id="UP000655225">
    <property type="component" value="Unassembled WGS sequence"/>
</dbReference>
<dbReference type="OMA" id="FASIQAP"/>
<feature type="chain" id="PRO_5032478080" description="Pectinesterase inhibitor domain-containing protein" evidence="2">
    <location>
        <begin position="26"/>
        <end position="204"/>
    </location>
</feature>
<dbReference type="FunFam" id="1.20.140.40:FF:000005">
    <property type="entry name" value="Pectin methylesterase inhibitor 1"/>
    <property type="match status" value="1"/>
</dbReference>
<feature type="signal peptide" evidence="2">
    <location>
        <begin position="1"/>
        <end position="25"/>
    </location>
</feature>
<dbReference type="InterPro" id="IPR006501">
    <property type="entry name" value="Pectinesterase_inhib_dom"/>
</dbReference>
<dbReference type="NCBIfam" id="TIGR01614">
    <property type="entry name" value="PME_inhib"/>
    <property type="match status" value="1"/>
</dbReference>
<dbReference type="OrthoDB" id="1430376at2759"/>
<dbReference type="PANTHER" id="PTHR31080:SF117">
    <property type="entry name" value="PLANT INVERTASE_PECTIN METHYLESTERASE INHIBITOR SUPERFAMILY PROTEIN"/>
    <property type="match status" value="1"/>
</dbReference>
<reference evidence="4 5" key="1">
    <citation type="submission" date="2020-04" db="EMBL/GenBank/DDBJ databases">
        <title>Plant Genome Project.</title>
        <authorList>
            <person name="Zhang R.-G."/>
        </authorList>
    </citation>
    <scope>NUCLEOTIDE SEQUENCE [LARGE SCALE GENOMIC DNA]</scope>
    <source>
        <strain evidence="4">YNK0</strain>
        <tissue evidence="4">Leaf</tissue>
    </source>
</reference>
<dbReference type="AlphaFoldDB" id="A0A834ZSH3"/>
<dbReference type="Pfam" id="PF04043">
    <property type="entry name" value="PMEI"/>
    <property type="match status" value="1"/>
</dbReference>
<accession>A0A834ZSH3</accession>
<dbReference type="GO" id="GO:0046910">
    <property type="term" value="F:pectinesterase inhibitor activity"/>
    <property type="evidence" value="ECO:0007669"/>
    <property type="project" value="UniProtKB-ARBA"/>
</dbReference>
<dbReference type="InterPro" id="IPR051955">
    <property type="entry name" value="PME_Inhibitor"/>
</dbReference>
<feature type="domain" description="Pectinesterase inhibitor" evidence="3">
    <location>
        <begin position="36"/>
        <end position="192"/>
    </location>
</feature>
<evidence type="ECO:0000313" key="5">
    <source>
        <dbReference type="Proteomes" id="UP000655225"/>
    </source>
</evidence>
<proteinExistence type="predicted"/>
<evidence type="ECO:0000256" key="1">
    <source>
        <dbReference type="ARBA" id="ARBA00022729"/>
    </source>
</evidence>
<dbReference type="CDD" id="cd15798">
    <property type="entry name" value="PMEI-like_3"/>
    <property type="match status" value="1"/>
</dbReference>
<evidence type="ECO:0000259" key="3">
    <source>
        <dbReference type="SMART" id="SM00856"/>
    </source>
</evidence>
<dbReference type="EMBL" id="JABCRI010000001">
    <property type="protein sequence ID" value="KAF8413019.1"/>
    <property type="molecule type" value="Genomic_DNA"/>
</dbReference>
<dbReference type="InterPro" id="IPR035513">
    <property type="entry name" value="Invertase/methylesterase_inhib"/>
</dbReference>
<dbReference type="Gene3D" id="1.20.140.40">
    <property type="entry name" value="Invertase/pectin methylesterase inhibitor family protein"/>
    <property type="match status" value="1"/>
</dbReference>
<organism evidence="4 5">
    <name type="scientific">Tetracentron sinense</name>
    <name type="common">Spur-leaf</name>
    <dbReference type="NCBI Taxonomy" id="13715"/>
    <lineage>
        <taxon>Eukaryota</taxon>
        <taxon>Viridiplantae</taxon>
        <taxon>Streptophyta</taxon>
        <taxon>Embryophyta</taxon>
        <taxon>Tracheophyta</taxon>
        <taxon>Spermatophyta</taxon>
        <taxon>Magnoliopsida</taxon>
        <taxon>Trochodendrales</taxon>
        <taxon>Trochodendraceae</taxon>
        <taxon>Tetracentron</taxon>
    </lineage>
</organism>